<evidence type="ECO:0000256" key="1">
    <source>
        <dbReference type="ARBA" id="ARBA00004418"/>
    </source>
</evidence>
<protein>
    <recommendedName>
        <fullName evidence="8">AlgX/AlgJ SGNH hydrolase-like domain-containing protein</fullName>
    </recommendedName>
</protein>
<organism evidence="9 10">
    <name type="scientific">Deinococcus aquaticus</name>
    <dbReference type="NCBI Taxonomy" id="328692"/>
    <lineage>
        <taxon>Bacteria</taxon>
        <taxon>Thermotogati</taxon>
        <taxon>Deinococcota</taxon>
        <taxon>Deinococci</taxon>
        <taxon>Deinococcales</taxon>
        <taxon>Deinococcaceae</taxon>
        <taxon>Deinococcus</taxon>
    </lineage>
</organism>
<comment type="subcellular location">
    <subcellularLocation>
        <location evidence="1">Periplasm</location>
    </subcellularLocation>
</comment>
<keyword evidence="10" id="KW-1185">Reference proteome</keyword>
<name>A0ABY7V530_9DEIO</name>
<evidence type="ECO:0000256" key="6">
    <source>
        <dbReference type="ARBA" id="ARBA00022841"/>
    </source>
</evidence>
<feature type="domain" description="AlgX/AlgJ SGNH hydrolase-like" evidence="8">
    <location>
        <begin position="370"/>
        <end position="444"/>
    </location>
</feature>
<dbReference type="Proteomes" id="UP001217044">
    <property type="component" value="Plasmid pDATS01"/>
</dbReference>
<keyword evidence="9" id="KW-0614">Plasmid</keyword>
<keyword evidence="6" id="KW-0016">Alginate biosynthesis</keyword>
<feature type="chain" id="PRO_5045190207" description="AlgX/AlgJ SGNH hydrolase-like domain-containing protein" evidence="7">
    <location>
        <begin position="29"/>
        <end position="557"/>
    </location>
</feature>
<feature type="domain" description="AlgX/AlgJ SGNH hydrolase-like" evidence="8">
    <location>
        <begin position="78"/>
        <end position="240"/>
    </location>
</feature>
<keyword evidence="3" id="KW-0808">Transferase</keyword>
<feature type="signal peptide" evidence="7">
    <location>
        <begin position="1"/>
        <end position="28"/>
    </location>
</feature>
<dbReference type="EMBL" id="CP115166">
    <property type="protein sequence ID" value="WDA60318.1"/>
    <property type="molecule type" value="Genomic_DNA"/>
</dbReference>
<accession>A0ABY7V530</accession>
<keyword evidence="5" id="KW-0574">Periplasm</keyword>
<proteinExistence type="predicted"/>
<keyword evidence="4 7" id="KW-0732">Signal</keyword>
<evidence type="ECO:0000256" key="2">
    <source>
        <dbReference type="ARBA" id="ARBA00005182"/>
    </source>
</evidence>
<evidence type="ECO:0000313" key="10">
    <source>
        <dbReference type="Proteomes" id="UP001217044"/>
    </source>
</evidence>
<sequence>MPAVTHRTFLSALTVLSAALLLSTSARAATTPATAVPASCGVTLDQKAWMFQGEQGFYYYGDELSGRWMNRPWNEARAAFVPAAVTLAAALKTHGVTLVLAPVPPRSFAQPHLNLQNPTQKAFDLPGAQGFYRALVSDLRAAGLPTADLLAPALAQGDAGVFRQDIHWTPEGAQAAARATADAVRAAGQKAGSAPFVSLRAGTLTRQVQDQPVLGQIQTLCGLTVPPETYSDYQAVPAAPLVAGAGNFGASEGTVRWAFGPVATVSFVTASAGKVTVNATFETPIAGQSVEVLSGGKVIDTISGLKRGENVTRAWTVDAAAGQNSLDLRFADYNGGQTSFAPGDGRPMAVIFKTLNVQGSGNSADLIKLQASGDLLGGAADTVLVGASSSLPSLNYAGFLQTELSRRIDNVSFGGAGVFSSLKDYLLDEAYALSKPGTLIWQIPLLGGDDTAESDLRFVTAAARGAGAEVSRASGAGSARVTVPGLTAGAARVRVSDPATRTVTIKVTSDRGTREFRVTNSERMTHRQEFLLDLSGLGTVTAVEAAATGTLDLNVVK</sequence>
<dbReference type="InterPro" id="IPR006311">
    <property type="entry name" value="TAT_signal"/>
</dbReference>
<evidence type="ECO:0000256" key="5">
    <source>
        <dbReference type="ARBA" id="ARBA00022764"/>
    </source>
</evidence>
<evidence type="ECO:0000256" key="3">
    <source>
        <dbReference type="ARBA" id="ARBA00022679"/>
    </source>
</evidence>
<geneLocation type="plasmid" evidence="9 10">
    <name>pDATS01</name>
</geneLocation>
<comment type="pathway">
    <text evidence="2">Glycan biosynthesis; alginate biosynthesis.</text>
</comment>
<dbReference type="Pfam" id="PF16822">
    <property type="entry name" value="ALGX"/>
    <property type="match status" value="2"/>
</dbReference>
<evidence type="ECO:0000259" key="8">
    <source>
        <dbReference type="Pfam" id="PF16822"/>
    </source>
</evidence>
<dbReference type="InterPro" id="IPR031811">
    <property type="entry name" value="ALGX/ALGJ_SGNH-like"/>
</dbReference>
<evidence type="ECO:0000256" key="4">
    <source>
        <dbReference type="ARBA" id="ARBA00022729"/>
    </source>
</evidence>
<gene>
    <name evidence="9" type="ORF">M8445_16645</name>
</gene>
<dbReference type="RefSeq" id="WP_273991097.1">
    <property type="nucleotide sequence ID" value="NZ_BAABQT010000026.1"/>
</dbReference>
<evidence type="ECO:0000313" key="9">
    <source>
        <dbReference type="EMBL" id="WDA60318.1"/>
    </source>
</evidence>
<reference evidence="9 10" key="1">
    <citation type="submission" date="2022-12" db="EMBL/GenBank/DDBJ databases">
        <title>Genome Sequence of Deinococcus aquaticus Type Strain PB314.</title>
        <authorList>
            <person name="Albert C."/>
            <person name="Hill J."/>
            <person name="Boren L."/>
            <person name="Scholz-Ng S."/>
            <person name="Fatema N."/>
            <person name="Grosso R."/>
            <person name="Soboslay E."/>
            <person name="Tuohy J."/>
        </authorList>
    </citation>
    <scope>NUCLEOTIDE SEQUENCE [LARGE SCALE GENOMIC DNA]</scope>
    <source>
        <strain evidence="9 10">PB-314</strain>
        <plasmid evidence="9 10">pDATS01</plasmid>
    </source>
</reference>
<evidence type="ECO:0000256" key="7">
    <source>
        <dbReference type="SAM" id="SignalP"/>
    </source>
</evidence>
<dbReference type="PROSITE" id="PS51318">
    <property type="entry name" value="TAT"/>
    <property type="match status" value="1"/>
</dbReference>